<dbReference type="CDD" id="cd07016">
    <property type="entry name" value="S14_ClpP_1"/>
    <property type="match status" value="1"/>
</dbReference>
<dbReference type="Proteomes" id="UP001216801">
    <property type="component" value="Unassembled WGS sequence"/>
</dbReference>
<dbReference type="PRINTS" id="PR00127">
    <property type="entry name" value="CLPPROTEASEP"/>
</dbReference>
<keyword evidence="4" id="KW-0378">Hydrolase</keyword>
<dbReference type="InterPro" id="IPR006427">
    <property type="entry name" value="Portal_HK97"/>
</dbReference>
<evidence type="ECO:0000256" key="7">
    <source>
        <dbReference type="SAM" id="MobiDB-lite"/>
    </source>
</evidence>
<gene>
    <name evidence="8" type="ORF">P6U19_13935</name>
</gene>
<evidence type="ECO:0000256" key="4">
    <source>
        <dbReference type="ARBA" id="ARBA00022801"/>
    </source>
</evidence>
<evidence type="ECO:0000313" key="8">
    <source>
        <dbReference type="EMBL" id="MDG0953693.1"/>
    </source>
</evidence>
<dbReference type="RefSeq" id="WP_277616568.1">
    <property type="nucleotide sequence ID" value="NZ_JARPRP010000009.1"/>
</dbReference>
<proteinExistence type="inferred from homology"/>
<dbReference type="InterPro" id="IPR006944">
    <property type="entry name" value="Phage/GTA_portal"/>
</dbReference>
<dbReference type="PANTHER" id="PTHR10381:SF70">
    <property type="entry name" value="ATP-DEPENDENT CLP PROTEASE PROTEOLYTIC SUBUNIT"/>
    <property type="match status" value="1"/>
</dbReference>
<dbReference type="Pfam" id="PF04860">
    <property type="entry name" value="Phage_portal"/>
    <property type="match status" value="1"/>
</dbReference>
<evidence type="ECO:0000313" key="9">
    <source>
        <dbReference type="Proteomes" id="UP001216801"/>
    </source>
</evidence>
<feature type="region of interest" description="Disordered" evidence="7">
    <location>
        <begin position="565"/>
        <end position="589"/>
    </location>
</feature>
<keyword evidence="3" id="KW-0645">Protease</keyword>
<dbReference type="Pfam" id="PF00574">
    <property type="entry name" value="CLP_protease"/>
    <property type="match status" value="1"/>
</dbReference>
<dbReference type="SUPFAM" id="SSF52096">
    <property type="entry name" value="ClpP/crotonase"/>
    <property type="match status" value="1"/>
</dbReference>
<dbReference type="InterPro" id="IPR001907">
    <property type="entry name" value="ClpP"/>
</dbReference>
<evidence type="ECO:0000256" key="1">
    <source>
        <dbReference type="ARBA" id="ARBA00007039"/>
    </source>
</evidence>
<keyword evidence="2" id="KW-0963">Cytoplasm</keyword>
<reference evidence="8" key="1">
    <citation type="submission" date="2023-03" db="EMBL/GenBank/DDBJ databases">
        <title>Genetic diversity of Bacillus cereus sensu lato isolates from Slovenia.</title>
        <authorList>
            <person name="Abdelli M."/>
        </authorList>
    </citation>
    <scope>NUCLEOTIDE SEQUENCE</scope>
    <source>
        <strain evidence="8">SIBC39</strain>
    </source>
</reference>
<comment type="similarity">
    <text evidence="1 6">Belongs to the peptidase S14 family.</text>
</comment>
<dbReference type="PANTHER" id="PTHR10381">
    <property type="entry name" value="ATP-DEPENDENT CLP PROTEASE PROTEOLYTIC SUBUNIT"/>
    <property type="match status" value="1"/>
</dbReference>
<protein>
    <recommendedName>
        <fullName evidence="6">ATP-dependent Clp protease proteolytic subunit</fullName>
    </recommendedName>
</protein>
<dbReference type="EMBL" id="JARPRR010000009">
    <property type="protein sequence ID" value="MDG0953693.1"/>
    <property type="molecule type" value="Genomic_DNA"/>
</dbReference>
<dbReference type="NCBIfam" id="TIGR01537">
    <property type="entry name" value="portal_HK97"/>
    <property type="match status" value="1"/>
</dbReference>
<dbReference type="AlphaFoldDB" id="A0AAJ1K5E0"/>
<accession>A0AAJ1K5E0</accession>
<evidence type="ECO:0000256" key="2">
    <source>
        <dbReference type="ARBA" id="ARBA00022490"/>
    </source>
</evidence>
<evidence type="ECO:0000256" key="3">
    <source>
        <dbReference type="ARBA" id="ARBA00022670"/>
    </source>
</evidence>
<sequence length="589" mass="67027">MGLREWISGFLGSNNTFTLKECFYELSVDYYYKKLAVESCIDLIANALTRSEFQTFEKGKEKRGENHYLLNVQPNQNQNASEFMHSLVNHLIMENECVVIMQNKQLYIADSFEITKFALKENIYNNITIGDFTFDKSFNESEVFHFKLNDRNIMQVIDGMYNSFGKLLASSIDYYKRKNNKRLLIKGDFLRAQDPETQAAIDEMFEGQLKNWFNADKVGSAFQLQNGYEIEDMSDSKNGVANNSTSRDISDLVSDIFGYVATAFHVPIGILKGDVADIEKQMDSFLAFCINPIAELIQDEFNRKMYKKEEYLKRTYLKIDTTKIKIVDITKLSTAMDKLFAIGGLTINDVIMMLGKEPIDEEWANRRHVTKNYQEADSLDITIYGDIGESWWSDSTSAVDIERTLKATSANIININLNSPGGDVFDGIAIYNQLKNHPAKIIINVDGLAASAASIIAMAADELIMNTGSMLMIHEASTWTWGTKLDIRKTLNALEGIDKSLADIYMTRYQGERSEIETMIANETWFTANEAVEIGLAHKVNEHVEDDDEVDPEEFKNNVLQKFRNKNNQQNEPVAAGSNENILNKFKRT</sequence>
<keyword evidence="5" id="KW-0720">Serine protease</keyword>
<dbReference type="InterPro" id="IPR029045">
    <property type="entry name" value="ClpP/crotonase-like_dom_sf"/>
</dbReference>
<dbReference type="GO" id="GO:0009368">
    <property type="term" value="C:endopeptidase Clp complex"/>
    <property type="evidence" value="ECO:0007669"/>
    <property type="project" value="TreeGrafter"/>
</dbReference>
<dbReference type="NCBIfam" id="NF045542">
    <property type="entry name" value="Clp_rel_HeadMat"/>
    <property type="match status" value="1"/>
</dbReference>
<dbReference type="InterPro" id="IPR023562">
    <property type="entry name" value="ClpP/TepA"/>
</dbReference>
<feature type="compositionally biased region" description="Polar residues" evidence="7">
    <location>
        <begin position="566"/>
        <end position="582"/>
    </location>
</feature>
<dbReference type="GO" id="GO:0004176">
    <property type="term" value="F:ATP-dependent peptidase activity"/>
    <property type="evidence" value="ECO:0007669"/>
    <property type="project" value="InterPro"/>
</dbReference>
<dbReference type="GO" id="GO:0051117">
    <property type="term" value="F:ATPase binding"/>
    <property type="evidence" value="ECO:0007669"/>
    <property type="project" value="TreeGrafter"/>
</dbReference>
<evidence type="ECO:0000256" key="5">
    <source>
        <dbReference type="ARBA" id="ARBA00022825"/>
    </source>
</evidence>
<comment type="caution">
    <text evidence="8">The sequence shown here is derived from an EMBL/GenBank/DDBJ whole genome shotgun (WGS) entry which is preliminary data.</text>
</comment>
<name>A0AAJ1K5E0_9BACI</name>
<organism evidence="8 9">
    <name type="scientific">Bacillus paranthracis</name>
    <dbReference type="NCBI Taxonomy" id="2026186"/>
    <lineage>
        <taxon>Bacteria</taxon>
        <taxon>Bacillati</taxon>
        <taxon>Bacillota</taxon>
        <taxon>Bacilli</taxon>
        <taxon>Bacillales</taxon>
        <taxon>Bacillaceae</taxon>
        <taxon>Bacillus</taxon>
        <taxon>Bacillus cereus group</taxon>
    </lineage>
</organism>
<dbReference type="Gene3D" id="3.90.226.10">
    <property type="entry name" value="2-enoyl-CoA Hydratase, Chain A, domain 1"/>
    <property type="match status" value="1"/>
</dbReference>
<dbReference type="GO" id="GO:0006515">
    <property type="term" value="P:protein quality control for misfolded or incompletely synthesized proteins"/>
    <property type="evidence" value="ECO:0007669"/>
    <property type="project" value="TreeGrafter"/>
</dbReference>
<evidence type="ECO:0000256" key="6">
    <source>
        <dbReference type="RuleBase" id="RU003567"/>
    </source>
</evidence>
<dbReference type="GO" id="GO:0004252">
    <property type="term" value="F:serine-type endopeptidase activity"/>
    <property type="evidence" value="ECO:0007669"/>
    <property type="project" value="InterPro"/>
</dbReference>